<feature type="compositionally biased region" description="Low complexity" evidence="1">
    <location>
        <begin position="91"/>
        <end position="104"/>
    </location>
</feature>
<feature type="region of interest" description="Disordered" evidence="1">
    <location>
        <begin position="538"/>
        <end position="577"/>
    </location>
</feature>
<keyword evidence="3" id="KW-1185">Reference proteome</keyword>
<organism evidence="2 3">
    <name type="scientific">Ascodesmis nigricans</name>
    <dbReference type="NCBI Taxonomy" id="341454"/>
    <lineage>
        <taxon>Eukaryota</taxon>
        <taxon>Fungi</taxon>
        <taxon>Dikarya</taxon>
        <taxon>Ascomycota</taxon>
        <taxon>Pezizomycotina</taxon>
        <taxon>Pezizomycetes</taxon>
        <taxon>Pezizales</taxon>
        <taxon>Ascodesmidaceae</taxon>
        <taxon>Ascodesmis</taxon>
    </lineage>
</organism>
<dbReference type="PANTHER" id="PTHR13060:SF0">
    <property type="entry name" value="PROTEIN ECDYSONELESS HOMOLOG"/>
    <property type="match status" value="1"/>
</dbReference>
<dbReference type="InParanoid" id="A0A4S2N540"/>
<feature type="compositionally biased region" description="Acidic residues" evidence="1">
    <location>
        <begin position="558"/>
        <end position="577"/>
    </location>
</feature>
<evidence type="ECO:0000313" key="2">
    <source>
        <dbReference type="EMBL" id="TGZ84389.1"/>
    </source>
</evidence>
<feature type="compositionally biased region" description="Basic and acidic residues" evidence="1">
    <location>
        <begin position="505"/>
        <end position="514"/>
    </location>
</feature>
<dbReference type="GO" id="GO:0005634">
    <property type="term" value="C:nucleus"/>
    <property type="evidence" value="ECO:0007669"/>
    <property type="project" value="TreeGrafter"/>
</dbReference>
<evidence type="ECO:0000313" key="3">
    <source>
        <dbReference type="Proteomes" id="UP000298138"/>
    </source>
</evidence>
<gene>
    <name evidence="2" type="ORF">EX30DRAFT_338923</name>
</gene>
<proteinExistence type="predicted"/>
<dbReference type="AlphaFoldDB" id="A0A4S2N540"/>
<name>A0A4S2N540_9PEZI</name>
<dbReference type="Proteomes" id="UP000298138">
    <property type="component" value="Unassembled WGS sequence"/>
</dbReference>
<feature type="region of interest" description="Disordered" evidence="1">
    <location>
        <begin position="85"/>
        <end position="107"/>
    </location>
</feature>
<reference evidence="2 3" key="1">
    <citation type="submission" date="2019-04" db="EMBL/GenBank/DDBJ databases">
        <title>Comparative genomics and transcriptomics to analyze fruiting body development in filamentous ascomycetes.</title>
        <authorList>
            <consortium name="DOE Joint Genome Institute"/>
            <person name="Lutkenhaus R."/>
            <person name="Traeger S."/>
            <person name="Breuer J."/>
            <person name="Kuo A."/>
            <person name="Lipzen A."/>
            <person name="Pangilinan J."/>
            <person name="Dilworth D."/>
            <person name="Sandor L."/>
            <person name="Poggeler S."/>
            <person name="Barry K."/>
            <person name="Grigoriev I.V."/>
            <person name="Nowrousian M."/>
        </authorList>
    </citation>
    <scope>NUCLEOTIDE SEQUENCE [LARGE SCALE GENOMIC DNA]</scope>
    <source>
        <strain evidence="2 3">CBS 389.68</strain>
    </source>
</reference>
<dbReference type="InterPro" id="IPR010770">
    <property type="entry name" value="Ecd"/>
</dbReference>
<feature type="region of interest" description="Disordered" evidence="1">
    <location>
        <begin position="448"/>
        <end position="472"/>
    </location>
</feature>
<protein>
    <recommendedName>
        <fullName evidence="4">SGT1-domain-containing protein</fullName>
    </recommendedName>
</protein>
<dbReference type="OrthoDB" id="27237at2759"/>
<feature type="region of interest" description="Disordered" evidence="1">
    <location>
        <begin position="614"/>
        <end position="639"/>
    </location>
</feature>
<dbReference type="Pfam" id="PF07093">
    <property type="entry name" value="SGT1"/>
    <property type="match status" value="1"/>
</dbReference>
<dbReference type="EMBL" id="ML220113">
    <property type="protein sequence ID" value="TGZ84389.1"/>
    <property type="molecule type" value="Genomic_DNA"/>
</dbReference>
<feature type="region of interest" description="Disordered" evidence="1">
    <location>
        <begin position="485"/>
        <end position="518"/>
    </location>
</feature>
<evidence type="ECO:0000256" key="1">
    <source>
        <dbReference type="SAM" id="MobiDB-lite"/>
    </source>
</evidence>
<accession>A0A4S2N540</accession>
<dbReference type="PANTHER" id="PTHR13060">
    <property type="entry name" value="SGT1 PROTEIN HSGT1 SUPPRESSOR OF GCR2"/>
    <property type="match status" value="1"/>
</dbReference>
<feature type="compositionally biased region" description="Acidic residues" evidence="1">
    <location>
        <begin position="451"/>
        <end position="472"/>
    </location>
</feature>
<sequence length="639" mass="70628">MLPTKLATDPFISSPFAGIPTRTLTSDALEYQFYALSPALTTPESRLAELQNVYETCLKLREEWCSDYIFHRGSPPSFYLSTAETSNDQLSSTSSPQPSKSHPSVTGHLEYGDAVDDEWFALSLLLAITQRHPNVYLLATDTSDGQFLLVEAAHALPRWLSPETAENRVWINQGKLYIIPGKKNEKISFPDALEFLGKLQDPGALTRDKAAEKEALQRCKGYPAKKKEMEHCSVVRIPRLVAAVFLEIPEAVAAAVDAFYVRDPVSLKCLSRPADKRKFPSEDWVTMSIRFSKVLYAQLRGQEWNIPKDAGFPPVPGLGTDVGRQVDIGVKLAAGFEMLLAKENRKLFQSPGIKRIIEKIEDLIGRDDAWRKYLPTDQEIAKQGMRNDSEEWLNIDFAEFEKELNRASDDAAGSVSGDATYSDAHTQEKMNLLVERFEKFLNDDKAGLDGAELDSDDDEDDEDDDDASDISFDEEEFSRLMREMMGMPPDQPLDSDIPLTSAKPRAGDNDRKLDDDEEAEIIKIQDSIGAELRAAGIIGSNPADTSSKGKGKARITDVTEEDNSGGDTDESDIDDKEEVEVDFELVKNMLESFKGQGGLAGPAGTLLAEMGIYLPRDEEMSGESRNGRGGPSSSSGPTK</sequence>
<evidence type="ECO:0008006" key="4">
    <source>
        <dbReference type="Google" id="ProtNLM"/>
    </source>
</evidence>
<dbReference type="STRING" id="341454.A0A4S2N540"/>